<dbReference type="AlphaFoldDB" id="A0A0S4ITW0"/>
<dbReference type="EMBL" id="CYKH01000251">
    <property type="protein sequence ID" value="CUF15949.1"/>
    <property type="molecule type" value="Genomic_DNA"/>
</dbReference>
<accession>A0A0S4ITW0</accession>
<reference evidence="2" key="1">
    <citation type="submission" date="2015-09" db="EMBL/GenBank/DDBJ databases">
        <authorList>
            <consortium name="Pathogen Informatics"/>
        </authorList>
    </citation>
    <scope>NUCLEOTIDE SEQUENCE [LARGE SCALE GENOMIC DNA]</scope>
    <source>
        <strain evidence="2">Lake Konstanz</strain>
    </source>
</reference>
<gene>
    <name evidence="1" type="ORF">BSAL_59725</name>
</gene>
<dbReference type="VEuPathDB" id="TriTrypDB:BSAL_59725"/>
<name>A0A0S4ITW0_BODSA</name>
<proteinExistence type="predicted"/>
<sequence length="110" mass="12209">MRIATLTRLLSPLSADSVDVFLSQSGTAALNLFTLPLQRSFDNIDSSTICVELASYDCCKHEVQMCRRLKWRRTDTTKDVVLPSMLPHTDLHSNRGVAGCTGKKGSCFMQ</sequence>
<protein>
    <submittedName>
        <fullName evidence="1">Uncharacterized protein</fullName>
    </submittedName>
</protein>
<keyword evidence="2" id="KW-1185">Reference proteome</keyword>
<dbReference type="Proteomes" id="UP000051952">
    <property type="component" value="Unassembled WGS sequence"/>
</dbReference>
<organism evidence="1 2">
    <name type="scientific">Bodo saltans</name>
    <name type="common">Flagellated protozoan</name>
    <dbReference type="NCBI Taxonomy" id="75058"/>
    <lineage>
        <taxon>Eukaryota</taxon>
        <taxon>Discoba</taxon>
        <taxon>Euglenozoa</taxon>
        <taxon>Kinetoplastea</taxon>
        <taxon>Metakinetoplastina</taxon>
        <taxon>Eubodonida</taxon>
        <taxon>Bodonidae</taxon>
        <taxon>Bodo</taxon>
    </lineage>
</organism>
<evidence type="ECO:0000313" key="2">
    <source>
        <dbReference type="Proteomes" id="UP000051952"/>
    </source>
</evidence>
<evidence type="ECO:0000313" key="1">
    <source>
        <dbReference type="EMBL" id="CUF15949.1"/>
    </source>
</evidence>